<sequence>MGRCPVKSEIKAFGQLKHKRTLCISVDMKRRGYTKGSYIMQGTDMILCP</sequence>
<dbReference type="AlphaFoldDB" id="A0A100VT28"/>
<reference evidence="1 2" key="1">
    <citation type="journal article" date="2016" name="Genome Announc.">
        <title>Draft Genome Sequence of Paenibacillus amylolyticus Heshi-A3, Isolated from Fermented Rice Bran in a Japanese Fermented Seafood Dish.</title>
        <authorList>
            <person name="Akuzawa S."/>
            <person name="Nagaoka J."/>
            <person name="Kanekatsu M."/>
            <person name="Kubota E."/>
            <person name="Ohtake R."/>
            <person name="Suzuki T."/>
            <person name="Kanesaki Y."/>
        </authorList>
    </citation>
    <scope>NUCLEOTIDE SEQUENCE [LARGE SCALE GENOMIC DNA]</scope>
    <source>
        <strain evidence="1 2">Heshi-A3</strain>
    </source>
</reference>
<dbReference type="EMBL" id="BCNV01000011">
    <property type="protein sequence ID" value="GAS85591.1"/>
    <property type="molecule type" value="Genomic_DNA"/>
</dbReference>
<evidence type="ECO:0000313" key="2">
    <source>
        <dbReference type="Proteomes" id="UP000069697"/>
    </source>
</evidence>
<protein>
    <submittedName>
        <fullName evidence="1">Uncharacterized protein</fullName>
    </submittedName>
</protein>
<accession>A0A100VT28</accession>
<name>A0A100VT28_PAEAM</name>
<evidence type="ECO:0000313" key="1">
    <source>
        <dbReference type="EMBL" id="GAS85591.1"/>
    </source>
</evidence>
<gene>
    <name evidence="1" type="ORF">PAHA3_5725</name>
</gene>
<organism evidence="1 2">
    <name type="scientific">Paenibacillus amylolyticus</name>
    <dbReference type="NCBI Taxonomy" id="1451"/>
    <lineage>
        <taxon>Bacteria</taxon>
        <taxon>Bacillati</taxon>
        <taxon>Bacillota</taxon>
        <taxon>Bacilli</taxon>
        <taxon>Bacillales</taxon>
        <taxon>Paenibacillaceae</taxon>
        <taxon>Paenibacillus</taxon>
    </lineage>
</organism>
<reference evidence="2" key="2">
    <citation type="submission" date="2016-01" db="EMBL/GenBank/DDBJ databases">
        <title>Draft Genome Sequence of Paenibacillus amylolyticus Heshi-A3 that Was Isolated from Fermented Rice Bran with Aging Salted Mackerel, Which Was Named Heshiko as Traditional Fermented Seafood in Japan.</title>
        <authorList>
            <person name="Akuzawa S."/>
            <person name="Nakagawa J."/>
            <person name="Kanekatsu T."/>
            <person name="Kubota E."/>
            <person name="Ohtake R."/>
            <person name="Suzuki T."/>
            <person name="Kanesaki Y."/>
        </authorList>
    </citation>
    <scope>NUCLEOTIDE SEQUENCE [LARGE SCALE GENOMIC DNA]</scope>
    <source>
        <strain evidence="2">Heshi-A3</strain>
    </source>
</reference>
<proteinExistence type="predicted"/>
<dbReference type="Proteomes" id="UP000069697">
    <property type="component" value="Unassembled WGS sequence"/>
</dbReference>
<comment type="caution">
    <text evidence="1">The sequence shown here is derived from an EMBL/GenBank/DDBJ whole genome shotgun (WGS) entry which is preliminary data.</text>
</comment>